<feature type="transmembrane region" description="Helical" evidence="8">
    <location>
        <begin position="58"/>
        <end position="77"/>
    </location>
</feature>
<reference evidence="9 10" key="1">
    <citation type="submission" date="2018-07" db="EMBL/GenBank/DDBJ databases">
        <title>Genomic Encyclopedia of Type Strains, Phase IV (KMG-IV): sequencing the most valuable type-strain genomes for metagenomic binning, comparative biology and taxonomic classification.</title>
        <authorList>
            <person name="Goeker M."/>
        </authorList>
    </citation>
    <scope>NUCLEOTIDE SEQUENCE [LARGE SCALE GENOMIC DNA]</scope>
    <source>
        <strain evidence="9 10">DSM 26407</strain>
    </source>
</reference>
<evidence type="ECO:0000313" key="9">
    <source>
        <dbReference type="EMBL" id="RCX32764.1"/>
    </source>
</evidence>
<keyword evidence="10" id="KW-1185">Reference proteome</keyword>
<feature type="transmembrane region" description="Helical" evidence="8">
    <location>
        <begin position="35"/>
        <end position="51"/>
    </location>
</feature>
<comment type="caution">
    <text evidence="9">The sequence shown here is derived from an EMBL/GenBank/DDBJ whole genome shotgun (WGS) entry which is preliminary data.</text>
</comment>
<evidence type="ECO:0000256" key="3">
    <source>
        <dbReference type="ARBA" id="ARBA00022448"/>
    </source>
</evidence>
<dbReference type="InterPro" id="IPR007208">
    <property type="entry name" value="MrpF/PhaF-like"/>
</dbReference>
<evidence type="ECO:0000256" key="1">
    <source>
        <dbReference type="ARBA" id="ARBA00004651"/>
    </source>
</evidence>
<dbReference type="GO" id="GO:0005886">
    <property type="term" value="C:plasma membrane"/>
    <property type="evidence" value="ECO:0007669"/>
    <property type="project" value="UniProtKB-SubCell"/>
</dbReference>
<keyword evidence="5 8" id="KW-0812">Transmembrane</keyword>
<keyword evidence="6 8" id="KW-1133">Transmembrane helix</keyword>
<comment type="subcellular location">
    <subcellularLocation>
        <location evidence="1">Cell membrane</location>
        <topology evidence="1">Multi-pass membrane protein</topology>
    </subcellularLocation>
</comment>
<proteinExistence type="inferred from homology"/>
<dbReference type="Pfam" id="PF04066">
    <property type="entry name" value="MrpF_PhaF"/>
    <property type="match status" value="1"/>
</dbReference>
<dbReference type="Proteomes" id="UP000252707">
    <property type="component" value="Unassembled WGS sequence"/>
</dbReference>
<dbReference type="GO" id="GO:0015385">
    <property type="term" value="F:sodium:proton antiporter activity"/>
    <property type="evidence" value="ECO:0007669"/>
    <property type="project" value="TreeGrafter"/>
</dbReference>
<dbReference type="AlphaFoldDB" id="A0A369CLM0"/>
<evidence type="ECO:0000313" key="10">
    <source>
        <dbReference type="Proteomes" id="UP000252707"/>
    </source>
</evidence>
<dbReference type="EMBL" id="QPJY01000001">
    <property type="protein sequence ID" value="RCX32764.1"/>
    <property type="molecule type" value="Genomic_DNA"/>
</dbReference>
<accession>A0A369CLM0</accession>
<evidence type="ECO:0000256" key="2">
    <source>
        <dbReference type="ARBA" id="ARBA00009212"/>
    </source>
</evidence>
<evidence type="ECO:0000256" key="7">
    <source>
        <dbReference type="ARBA" id="ARBA00023136"/>
    </source>
</evidence>
<gene>
    <name evidence="9" type="ORF">DFQ59_10162</name>
</gene>
<dbReference type="PANTHER" id="PTHR34702:SF1">
    <property type="entry name" value="NA(+)_H(+) ANTIPORTER SUBUNIT F"/>
    <property type="match status" value="1"/>
</dbReference>
<keyword evidence="7 8" id="KW-0472">Membrane</keyword>
<evidence type="ECO:0000256" key="5">
    <source>
        <dbReference type="ARBA" id="ARBA00022692"/>
    </source>
</evidence>
<comment type="similarity">
    <text evidence="2">Belongs to the CPA3 antiporters (TC 2.A.63) subunit F family.</text>
</comment>
<keyword evidence="3" id="KW-0813">Transport</keyword>
<evidence type="ECO:0000256" key="6">
    <source>
        <dbReference type="ARBA" id="ARBA00022989"/>
    </source>
</evidence>
<dbReference type="RefSeq" id="WP_114277675.1">
    <property type="nucleotide sequence ID" value="NZ_QPJY01000001.1"/>
</dbReference>
<organism evidence="9 10">
    <name type="scientific">Thioalbus denitrificans</name>
    <dbReference type="NCBI Taxonomy" id="547122"/>
    <lineage>
        <taxon>Bacteria</taxon>
        <taxon>Pseudomonadati</taxon>
        <taxon>Pseudomonadota</taxon>
        <taxon>Gammaproteobacteria</taxon>
        <taxon>Chromatiales</taxon>
        <taxon>Ectothiorhodospiraceae</taxon>
        <taxon>Thioalbus</taxon>
    </lineage>
</organism>
<keyword evidence="4" id="KW-1003">Cell membrane</keyword>
<name>A0A369CLM0_9GAMM</name>
<sequence length="87" mass="8722">MAEFLGLAATLLLVTVALGLIRVLKGPDAGDRLLAVQLLGTAGVGFLLLLAPLLGQPALVDVALVLALLAVVAVAAFTRGGPEADHD</sequence>
<evidence type="ECO:0000256" key="8">
    <source>
        <dbReference type="SAM" id="Phobius"/>
    </source>
</evidence>
<evidence type="ECO:0000256" key="4">
    <source>
        <dbReference type="ARBA" id="ARBA00022475"/>
    </source>
</evidence>
<protein>
    <submittedName>
        <fullName evidence="9">Multisubunit sodium/proton antiporter MrpF subunit</fullName>
    </submittedName>
</protein>
<dbReference type="PANTHER" id="PTHR34702">
    <property type="entry name" value="NA(+)/H(+) ANTIPORTER SUBUNIT F1"/>
    <property type="match status" value="1"/>
</dbReference>